<evidence type="ECO:0000313" key="5">
    <source>
        <dbReference type="Proteomes" id="UP000295164"/>
    </source>
</evidence>
<dbReference type="InterPro" id="IPR036942">
    <property type="entry name" value="Beta-barrel_TonB_sf"/>
</dbReference>
<organism evidence="4 5">
    <name type="scientific">Flaviaesturariibacter aridisoli</name>
    <dbReference type="NCBI Taxonomy" id="2545761"/>
    <lineage>
        <taxon>Bacteria</taxon>
        <taxon>Pseudomonadati</taxon>
        <taxon>Bacteroidota</taxon>
        <taxon>Chitinophagia</taxon>
        <taxon>Chitinophagales</taxon>
        <taxon>Chitinophagaceae</taxon>
        <taxon>Flaviaestuariibacter</taxon>
    </lineage>
</organism>
<gene>
    <name evidence="4" type="ORF">E0486_17270</name>
</gene>
<accession>A0A4R4DXM4</accession>
<name>A0A4R4DXM4_9BACT</name>
<evidence type="ECO:0000313" key="4">
    <source>
        <dbReference type="EMBL" id="TCZ65672.1"/>
    </source>
</evidence>
<keyword evidence="2" id="KW-0472">Membrane</keyword>
<keyword evidence="5" id="KW-1185">Reference proteome</keyword>
<proteinExistence type="predicted"/>
<dbReference type="Proteomes" id="UP000295164">
    <property type="component" value="Unassembled WGS sequence"/>
</dbReference>
<sequence>MKQTLLISGFSLAALGAAAQQDTTRKREVNVTASFQPVLREAGKINFGATPPVADTTRPKLVYTIPNQNLVFGYQPGSLKPLALNVDSIVRWDGWNYVKLGYGTQKTPYVETGLSAGDPSKAAVNLYGNFYSSQGKLPNQEVRHGRVDLMGYTKAGPNHEVNGRIGYSDDQFYRYGYPDSLSFPKDSLSAHYSNSRARIGLRSLGSNAYGISYSPEASFNTFTDHRDNSEMTTYLSLPLRKSLEGRFAVDLGLDGQLTSFKGATKNNSNSKWFQVSPSLQVKTAAIYLQAGLRPSWDNGAFKLMPNVLAEVGTADKTLAVIAGWTGHLRTNSFQYMSGYNPFIDAPLSVNNSRLEEIYGGIKGTVADHFSYLLRGGVNKYTNLPLYVNSGKGGKSFTVLYEPQMSALNIHGELGYSVGERFSLRSVVEANHFTGMDIYEEAYGLPTFEWTTALRLQVLRDLYVKGDIYAFDGVSYREGTENKKQNGGLDASAGLEFTVYKNLKLWAQFNNIFNKNYQRWNQYPTYGFQFLGGIVFSFAQNRK</sequence>
<reference evidence="4 5" key="1">
    <citation type="submission" date="2019-03" db="EMBL/GenBank/DDBJ databases">
        <authorList>
            <person name="Kim M.K.M."/>
        </authorList>
    </citation>
    <scope>NUCLEOTIDE SEQUENCE [LARGE SCALE GENOMIC DNA]</scope>
    <source>
        <strain evidence="4 5">17J68-15</strain>
    </source>
</reference>
<keyword evidence="3" id="KW-0998">Cell outer membrane</keyword>
<evidence type="ECO:0000256" key="3">
    <source>
        <dbReference type="ARBA" id="ARBA00023237"/>
    </source>
</evidence>
<dbReference type="SUPFAM" id="SSF56935">
    <property type="entry name" value="Porins"/>
    <property type="match status" value="1"/>
</dbReference>
<comment type="subcellular location">
    <subcellularLocation>
        <location evidence="1">Cell outer membrane</location>
    </subcellularLocation>
</comment>
<comment type="caution">
    <text evidence="4">The sequence shown here is derived from an EMBL/GenBank/DDBJ whole genome shotgun (WGS) entry which is preliminary data.</text>
</comment>
<evidence type="ECO:0000256" key="1">
    <source>
        <dbReference type="ARBA" id="ARBA00004442"/>
    </source>
</evidence>
<evidence type="ECO:0008006" key="6">
    <source>
        <dbReference type="Google" id="ProtNLM"/>
    </source>
</evidence>
<dbReference type="Gene3D" id="2.40.170.20">
    <property type="entry name" value="TonB-dependent receptor, beta-barrel domain"/>
    <property type="match status" value="1"/>
</dbReference>
<dbReference type="AlphaFoldDB" id="A0A4R4DXM4"/>
<dbReference type="EMBL" id="SKFH01000049">
    <property type="protein sequence ID" value="TCZ65672.1"/>
    <property type="molecule type" value="Genomic_DNA"/>
</dbReference>
<evidence type="ECO:0000256" key="2">
    <source>
        <dbReference type="ARBA" id="ARBA00023136"/>
    </source>
</evidence>
<dbReference type="OrthoDB" id="1264254at2"/>
<protein>
    <recommendedName>
        <fullName evidence="6">TonB-dependent receptor</fullName>
    </recommendedName>
</protein>
<dbReference type="RefSeq" id="WP_131854099.1">
    <property type="nucleotide sequence ID" value="NZ_SKFH01000049.1"/>
</dbReference>
<dbReference type="GO" id="GO:0009279">
    <property type="term" value="C:cell outer membrane"/>
    <property type="evidence" value="ECO:0007669"/>
    <property type="project" value="UniProtKB-SubCell"/>
</dbReference>